<dbReference type="InterPro" id="IPR044290">
    <property type="entry name" value="RRA1/2/3"/>
</dbReference>
<dbReference type="GO" id="GO:0016757">
    <property type="term" value="F:glycosyltransferase activity"/>
    <property type="evidence" value="ECO:0007669"/>
    <property type="project" value="InterPro"/>
</dbReference>
<name>A0A250WX07_9CHLO</name>
<feature type="transmembrane region" description="Helical" evidence="1">
    <location>
        <begin position="16"/>
        <end position="36"/>
    </location>
</feature>
<dbReference type="AlphaFoldDB" id="A0A250WX07"/>
<keyword evidence="4" id="KW-1185">Reference proteome</keyword>
<dbReference type="Proteomes" id="UP000232323">
    <property type="component" value="Unassembled WGS sequence"/>
</dbReference>
<proteinExistence type="predicted"/>
<dbReference type="PANTHER" id="PTHR46581">
    <property type="entry name" value="ARABINOSYLTRANSFERASE RRA3"/>
    <property type="match status" value="1"/>
</dbReference>
<organism evidence="3 4">
    <name type="scientific">Chlamydomonas eustigma</name>
    <dbReference type="NCBI Taxonomy" id="1157962"/>
    <lineage>
        <taxon>Eukaryota</taxon>
        <taxon>Viridiplantae</taxon>
        <taxon>Chlorophyta</taxon>
        <taxon>core chlorophytes</taxon>
        <taxon>Chlorophyceae</taxon>
        <taxon>CS clade</taxon>
        <taxon>Chlamydomonadales</taxon>
        <taxon>Chlamydomonadaceae</taxon>
        <taxon>Chlamydomonas</taxon>
    </lineage>
</organism>
<evidence type="ECO:0000259" key="2">
    <source>
        <dbReference type="Pfam" id="PF03407"/>
    </source>
</evidence>
<accession>A0A250WX07</accession>
<dbReference type="EMBL" id="BEGY01000011">
    <property type="protein sequence ID" value="GAX75229.1"/>
    <property type="molecule type" value="Genomic_DNA"/>
</dbReference>
<evidence type="ECO:0000313" key="4">
    <source>
        <dbReference type="Proteomes" id="UP000232323"/>
    </source>
</evidence>
<reference evidence="3 4" key="1">
    <citation type="submission" date="2017-08" db="EMBL/GenBank/DDBJ databases">
        <title>Acidophilic green algal genome provides insights into adaptation to an acidic environment.</title>
        <authorList>
            <person name="Hirooka S."/>
            <person name="Hirose Y."/>
            <person name="Kanesaki Y."/>
            <person name="Higuchi S."/>
            <person name="Fujiwara T."/>
            <person name="Onuma R."/>
            <person name="Era A."/>
            <person name="Ohbayashi R."/>
            <person name="Uzuka A."/>
            <person name="Nozaki H."/>
            <person name="Yoshikawa H."/>
            <person name="Miyagishima S.Y."/>
        </authorList>
    </citation>
    <scope>NUCLEOTIDE SEQUENCE [LARGE SCALE GENOMIC DNA]</scope>
    <source>
        <strain evidence="3 4">NIES-2499</strain>
    </source>
</reference>
<dbReference type="STRING" id="1157962.A0A250WX07"/>
<sequence length="470" mass="52874">MHASSNSRSRPQRPSYIKFEALVSLCLLLIVGGVFYRSEQLRSRFRILGATSLSAAHVNTNNEDFELVHARLLKDIAKFNAKAVAGGQLEKQILMKHESSGSIQMPGGSQSLPKAMSDTAFSGSAPSLTLSRQDPTCACEKNPADVTWPMKPAAEVAKENPELAEALRKSAKNNEIMLALANGIMMCKNSSICWWNGGNILESFLEIIDHNNITNHLIGVMDDETERYLKERKYNWFRVTIAIPESQKNSHPANRVSTIKYTLLKQIIQVLLKQIIQMGYHTLITDMDLVYLKNPFDHIHRDSDIEIQTDGFDDMSYGVIDSVHDPSMGWGAGGLFMKLFTTNVGCVWVKSNQRTFTLMSQVSDHLQRLAGWDQQVFNQYLLRPSYGNAFKHSGCSLRVMDYMLWTNSKIFFKSQRSAFIPGSTATATEPLMVHFNYHPDKHVRMLCIMDRFFKGNVSACDHLPPGSAPK</sequence>
<dbReference type="Pfam" id="PF03407">
    <property type="entry name" value="Nucleotid_trans"/>
    <property type="match status" value="1"/>
</dbReference>
<keyword evidence="1" id="KW-0812">Transmembrane</keyword>
<feature type="domain" description="Nucleotide-diphospho-sugar transferase" evidence="2">
    <location>
        <begin position="212"/>
        <end position="442"/>
    </location>
</feature>
<evidence type="ECO:0000256" key="1">
    <source>
        <dbReference type="SAM" id="Phobius"/>
    </source>
</evidence>
<comment type="caution">
    <text evidence="3">The sequence shown here is derived from an EMBL/GenBank/DDBJ whole genome shotgun (WGS) entry which is preliminary data.</text>
</comment>
<dbReference type="GO" id="GO:0080147">
    <property type="term" value="P:root hair cell development"/>
    <property type="evidence" value="ECO:0007669"/>
    <property type="project" value="InterPro"/>
</dbReference>
<evidence type="ECO:0000313" key="3">
    <source>
        <dbReference type="EMBL" id="GAX75229.1"/>
    </source>
</evidence>
<dbReference type="OrthoDB" id="540503at2759"/>
<gene>
    <name evidence="3" type="ORF">CEUSTIGMA_g2674.t1</name>
</gene>
<keyword evidence="1" id="KW-0472">Membrane</keyword>
<protein>
    <recommendedName>
        <fullName evidence="2">Nucleotide-diphospho-sugar transferase domain-containing protein</fullName>
    </recommendedName>
</protein>
<keyword evidence="1" id="KW-1133">Transmembrane helix</keyword>
<dbReference type="InterPro" id="IPR005069">
    <property type="entry name" value="Nucl-diP-sugar_transferase"/>
</dbReference>
<dbReference type="PANTHER" id="PTHR46581:SF3">
    <property type="entry name" value="ARABINOSYLTRANSFERASE RRA3"/>
    <property type="match status" value="1"/>
</dbReference>